<dbReference type="Gene3D" id="3.90.550.10">
    <property type="entry name" value="Spore Coat Polysaccharide Biosynthesis Protein SpsA, Chain A"/>
    <property type="match status" value="1"/>
</dbReference>
<feature type="domain" description="Glycosyltransferase 2-like" evidence="4">
    <location>
        <begin position="2"/>
        <end position="166"/>
    </location>
</feature>
<keyword evidence="2 5" id="KW-0328">Glycosyltransferase</keyword>
<dbReference type="CDD" id="cd06442">
    <property type="entry name" value="DPM1_like"/>
    <property type="match status" value="1"/>
</dbReference>
<sequence length="249" mass="27026">MIVPTYEESATIGTVLERLFAAADDRTEVLVVDDGSADGTDDIVKAHPLAGSRVHLMERGAKLGLGSAYRDGFAWGMARDFDALVEMDADLSHDPADVPRLLAGLEGAHLVIGSRYVPGGSTHGWGIGRKILSRFGNLYVRVVTGLPVADATAGYRAYRTSTLRAIGIDSITSEGYSFQVEGAIRTWRAGYRIAEVPVAFSEREEGQSKMHGGIVREALRRVIAWGIEGPRTPRTVREVEPWTGHPDRP</sequence>
<evidence type="ECO:0000256" key="2">
    <source>
        <dbReference type="ARBA" id="ARBA00022676"/>
    </source>
</evidence>
<dbReference type="InterPro" id="IPR039528">
    <property type="entry name" value="DPM1-like"/>
</dbReference>
<organism evidence="5 6">
    <name type="scientific">Euzebya pacifica</name>
    <dbReference type="NCBI Taxonomy" id="1608957"/>
    <lineage>
        <taxon>Bacteria</taxon>
        <taxon>Bacillati</taxon>
        <taxon>Actinomycetota</taxon>
        <taxon>Nitriliruptoria</taxon>
        <taxon>Euzebyales</taxon>
    </lineage>
</organism>
<dbReference type="AlphaFoldDB" id="A0A346Y568"/>
<reference evidence="5 6" key="1">
    <citation type="submission" date="2018-09" db="EMBL/GenBank/DDBJ databases">
        <title>Complete genome sequence of Euzebya sp. DY32-46 isolated from seawater of Pacific Ocean.</title>
        <authorList>
            <person name="Xu L."/>
            <person name="Wu Y.-H."/>
            <person name="Xu X.-W."/>
        </authorList>
    </citation>
    <scope>NUCLEOTIDE SEQUENCE [LARGE SCALE GENOMIC DNA]</scope>
    <source>
        <strain evidence="5 6">DY32-46</strain>
    </source>
</reference>
<evidence type="ECO:0000313" key="5">
    <source>
        <dbReference type="EMBL" id="AXV09615.1"/>
    </source>
</evidence>
<evidence type="ECO:0000313" key="6">
    <source>
        <dbReference type="Proteomes" id="UP000264006"/>
    </source>
</evidence>
<dbReference type="GO" id="GO:0016020">
    <property type="term" value="C:membrane"/>
    <property type="evidence" value="ECO:0007669"/>
    <property type="project" value="GOC"/>
</dbReference>
<dbReference type="KEGG" id="euz:DVS28_a4958"/>
<evidence type="ECO:0000256" key="3">
    <source>
        <dbReference type="ARBA" id="ARBA00022679"/>
    </source>
</evidence>
<dbReference type="InterPro" id="IPR001173">
    <property type="entry name" value="Glyco_trans_2-like"/>
</dbReference>
<dbReference type="GO" id="GO:0009247">
    <property type="term" value="P:glycolipid biosynthetic process"/>
    <property type="evidence" value="ECO:0007669"/>
    <property type="project" value="TreeGrafter"/>
</dbReference>
<dbReference type="Pfam" id="PF00535">
    <property type="entry name" value="Glycos_transf_2"/>
    <property type="match status" value="1"/>
</dbReference>
<name>A0A346Y568_9ACTN</name>
<comment type="similarity">
    <text evidence="1">Belongs to the glycosyltransferase 2 family.</text>
</comment>
<dbReference type="Proteomes" id="UP000264006">
    <property type="component" value="Chromosome"/>
</dbReference>
<proteinExistence type="inferred from homology"/>
<dbReference type="PANTHER" id="PTHR43398">
    <property type="entry name" value="DOLICHOL-PHOSPHATE MANNOSYLTRANSFERASE SUBUNIT 1"/>
    <property type="match status" value="1"/>
</dbReference>
<evidence type="ECO:0000259" key="4">
    <source>
        <dbReference type="Pfam" id="PF00535"/>
    </source>
</evidence>
<dbReference type="InterPro" id="IPR029044">
    <property type="entry name" value="Nucleotide-diphossugar_trans"/>
</dbReference>
<keyword evidence="3 5" id="KW-0808">Transferase</keyword>
<dbReference type="GO" id="GO:0004582">
    <property type="term" value="F:dolichyl-phosphate beta-D-mannosyltransferase activity"/>
    <property type="evidence" value="ECO:0007669"/>
    <property type="project" value="InterPro"/>
</dbReference>
<accession>A0A346Y568</accession>
<dbReference type="SUPFAM" id="SSF53448">
    <property type="entry name" value="Nucleotide-diphospho-sugar transferases"/>
    <property type="match status" value="1"/>
</dbReference>
<dbReference type="PANTHER" id="PTHR43398:SF1">
    <property type="entry name" value="DOLICHOL-PHOSPHATE MANNOSYLTRANSFERASE SUBUNIT 1"/>
    <property type="match status" value="1"/>
</dbReference>
<dbReference type="FunFam" id="3.90.550.10:FF:000122">
    <property type="entry name" value="Dolichol-phosphate mannosyltransferase subunit 1"/>
    <property type="match status" value="1"/>
</dbReference>
<keyword evidence="6" id="KW-1185">Reference proteome</keyword>
<dbReference type="EMBL" id="CP031165">
    <property type="protein sequence ID" value="AXV09615.1"/>
    <property type="molecule type" value="Genomic_DNA"/>
</dbReference>
<gene>
    <name evidence="5" type="ORF">DVS28_a4958</name>
</gene>
<evidence type="ECO:0000256" key="1">
    <source>
        <dbReference type="ARBA" id="ARBA00006739"/>
    </source>
</evidence>
<protein>
    <submittedName>
        <fullName evidence="5">Dolichol-phosphate mannosyltransferase in lipid-linked oligosaccharide synthesis cluster</fullName>
    </submittedName>
</protein>